<dbReference type="InterPro" id="IPR050627">
    <property type="entry name" value="Nitroreductase/BluB"/>
</dbReference>
<organism evidence="2 3">
    <name type="scientific">Actinomadura viridis</name>
    <dbReference type="NCBI Taxonomy" id="58110"/>
    <lineage>
        <taxon>Bacteria</taxon>
        <taxon>Bacillati</taxon>
        <taxon>Actinomycetota</taxon>
        <taxon>Actinomycetes</taxon>
        <taxon>Streptosporangiales</taxon>
        <taxon>Thermomonosporaceae</taxon>
        <taxon>Actinomadura</taxon>
    </lineage>
</organism>
<feature type="region of interest" description="Disordered" evidence="1">
    <location>
        <begin position="195"/>
        <end position="260"/>
    </location>
</feature>
<accession>A0A931GNB3</accession>
<dbReference type="Gene3D" id="3.40.109.10">
    <property type="entry name" value="NADH Oxidase"/>
    <property type="match status" value="2"/>
</dbReference>
<evidence type="ECO:0000256" key="1">
    <source>
        <dbReference type="SAM" id="MobiDB-lite"/>
    </source>
</evidence>
<comment type="caution">
    <text evidence="2">The sequence shown here is derived from an EMBL/GenBank/DDBJ whole genome shotgun (WGS) entry which is preliminary data.</text>
</comment>
<evidence type="ECO:0000313" key="2">
    <source>
        <dbReference type="EMBL" id="MBG6093587.1"/>
    </source>
</evidence>
<dbReference type="Proteomes" id="UP000614047">
    <property type="component" value="Unassembled WGS sequence"/>
</dbReference>
<feature type="compositionally biased region" description="Basic and acidic residues" evidence="1">
    <location>
        <begin position="216"/>
        <end position="244"/>
    </location>
</feature>
<dbReference type="RefSeq" id="WP_231404099.1">
    <property type="nucleotide sequence ID" value="NZ_BAABES010000003.1"/>
</dbReference>
<proteinExistence type="predicted"/>
<dbReference type="AlphaFoldDB" id="A0A931GNB3"/>
<dbReference type="EMBL" id="JADOUA010000001">
    <property type="protein sequence ID" value="MBG6093587.1"/>
    <property type="molecule type" value="Genomic_DNA"/>
</dbReference>
<evidence type="ECO:0000313" key="3">
    <source>
        <dbReference type="Proteomes" id="UP000614047"/>
    </source>
</evidence>
<dbReference type="PANTHER" id="PTHR23026">
    <property type="entry name" value="NADPH NITROREDUCTASE"/>
    <property type="match status" value="1"/>
</dbReference>
<keyword evidence="3" id="KW-1185">Reference proteome</keyword>
<reference evidence="2" key="1">
    <citation type="submission" date="2020-11" db="EMBL/GenBank/DDBJ databases">
        <title>Sequencing the genomes of 1000 actinobacteria strains.</title>
        <authorList>
            <person name="Klenk H.-P."/>
        </authorList>
    </citation>
    <scope>NUCLEOTIDE SEQUENCE</scope>
    <source>
        <strain evidence="2">DSM 43175</strain>
    </source>
</reference>
<sequence>MGSMWPRSTVTDRRAEDARRAVEAAVWAPSVHNTQPWRFGLRGTRIGLRADPDRRLEVADPEGREMLISCGAALFTLRVAIRALGHEAEVHVLPDPDRPHLLADVHVGARIEEDEDARRLYAVVRRRRTHRGAFRPDPVRPSLLSAMKLEAEREGVRLIQVVETHTQLALAGLTQAAEHIQQMSPAYAGEAARWAPAPGSRRADGVHEVSYPSRPPHTEPDFAARDFARGHGWGAREEPGHEPGNEPGGEGGGGQAAGAPRPVTGLVILVATPDDTPLDWLRAGQALQRALLRATAEADLAAAFHTQPLEIPEFREFIGRRFCNGHHPQMLMRLGVPDGPVLTTVRRPAEEVVYEET</sequence>
<dbReference type="SUPFAM" id="SSF55469">
    <property type="entry name" value="FMN-dependent nitroreductase-like"/>
    <property type="match status" value="1"/>
</dbReference>
<dbReference type="InterPro" id="IPR000415">
    <property type="entry name" value="Nitroreductase-like"/>
</dbReference>
<feature type="compositionally biased region" description="Gly residues" evidence="1">
    <location>
        <begin position="246"/>
        <end position="256"/>
    </location>
</feature>
<dbReference type="NCBIfam" id="NF047509">
    <property type="entry name" value="Rv3131_FMN_oxido"/>
    <property type="match status" value="1"/>
</dbReference>
<gene>
    <name evidence="2" type="ORF">IW256_007700</name>
</gene>
<dbReference type="GO" id="GO:0016491">
    <property type="term" value="F:oxidoreductase activity"/>
    <property type="evidence" value="ECO:0007669"/>
    <property type="project" value="InterPro"/>
</dbReference>
<dbReference type="PANTHER" id="PTHR23026:SF123">
    <property type="entry name" value="NAD(P)H NITROREDUCTASE RV3131-RELATED"/>
    <property type="match status" value="1"/>
</dbReference>
<protein>
    <submittedName>
        <fullName evidence="2">Nitroreductase</fullName>
    </submittedName>
</protein>
<name>A0A931GNB3_9ACTN</name>